<dbReference type="InterPro" id="IPR001675">
    <property type="entry name" value="Glyco_trans_29"/>
</dbReference>
<dbReference type="GO" id="GO:0003836">
    <property type="term" value="F:beta-galactoside (CMP) alpha-2,3-sialyltransferase activity"/>
    <property type="evidence" value="ECO:0007669"/>
    <property type="project" value="UniProtKB-EC"/>
</dbReference>
<accession>A0A8B9HSR0</accession>
<dbReference type="Ensembl" id="ENSAMXT00005019514.1">
    <property type="protein sequence ID" value="ENSAMXP00005017656.1"/>
    <property type="gene ID" value="ENSAMXG00005009206.1"/>
</dbReference>
<keyword evidence="4" id="KW-0808">Transferase</keyword>
<dbReference type="Gene3D" id="3.90.1480.20">
    <property type="entry name" value="Glycosyl transferase family 29"/>
    <property type="match status" value="2"/>
</dbReference>
<organism evidence="13 14">
    <name type="scientific">Astyanax mexicanus</name>
    <name type="common">Blind cave fish</name>
    <name type="synonym">Astyanax fasciatus mexicanus</name>
    <dbReference type="NCBI Taxonomy" id="7994"/>
    <lineage>
        <taxon>Eukaryota</taxon>
        <taxon>Metazoa</taxon>
        <taxon>Chordata</taxon>
        <taxon>Craniata</taxon>
        <taxon>Vertebrata</taxon>
        <taxon>Euteleostomi</taxon>
        <taxon>Actinopterygii</taxon>
        <taxon>Neopterygii</taxon>
        <taxon>Teleostei</taxon>
        <taxon>Ostariophysi</taxon>
        <taxon>Characiformes</taxon>
        <taxon>Characoidei</taxon>
        <taxon>Acestrorhamphidae</taxon>
        <taxon>Acestrorhamphinae</taxon>
        <taxon>Astyanax</taxon>
    </lineage>
</organism>
<keyword evidence="7 12" id="KW-1133">Transmembrane helix</keyword>
<evidence type="ECO:0000256" key="4">
    <source>
        <dbReference type="ARBA" id="ARBA00022679"/>
    </source>
</evidence>
<reference evidence="13" key="1">
    <citation type="submission" date="2025-08" db="UniProtKB">
        <authorList>
            <consortium name="Ensembl"/>
        </authorList>
    </citation>
    <scope>IDENTIFICATION</scope>
</reference>
<evidence type="ECO:0000256" key="2">
    <source>
        <dbReference type="ARBA" id="ARBA00006003"/>
    </source>
</evidence>
<evidence type="ECO:0000256" key="6">
    <source>
        <dbReference type="ARBA" id="ARBA00022968"/>
    </source>
</evidence>
<dbReference type="PANTHER" id="PTHR46032:SF6">
    <property type="entry name" value="CMP-N-ACETYLNEURAMINATE-BETA-GALACTOSAMIDE-ALPHA-2,3-SIALYLTRANSFERASE 1"/>
    <property type="match status" value="1"/>
</dbReference>
<protein>
    <submittedName>
        <fullName evidence="13">Uncharacterized protein</fullName>
    </submittedName>
</protein>
<dbReference type="PANTHER" id="PTHR46032">
    <property type="entry name" value="ALPHA-2,3-SIALYLTRANSFERASE ST3GAL I ISOFORM X1"/>
    <property type="match status" value="1"/>
</dbReference>
<proteinExistence type="inferred from homology"/>
<evidence type="ECO:0000256" key="8">
    <source>
        <dbReference type="ARBA" id="ARBA00023034"/>
    </source>
</evidence>
<dbReference type="GO" id="GO:0005576">
    <property type="term" value="C:extracellular region"/>
    <property type="evidence" value="ECO:0007669"/>
    <property type="project" value="UniProtKB-SubCell"/>
</dbReference>
<sequence>MLCQKRKKLHTLGVMLFIVSFSMFLFSCTLHNPSLLFNRSLRIAAGRCACQRCIMAPEDDSWFSDKLNHSVHLLLTRTNSELSNETYRWWQVSKPFFVFDFLNLFSRFWCGCTTCSDIINPGSVQLMDAAAINQALTEGFEEDVGRKTTHHVMYPESALDLKSNSTALVLAPFKILDLEWIISALTNGNITGKTHNVNFDHLKEEEKHLYQITPQIIQYKITSVSLIIQQFSLCVCVLQVNVFGFGADQFGNWHHYWEENLLGQAFRQTGVHDGDYEYNITQVLSNKGKIRLFKGVNRPLTMEWAD</sequence>
<comment type="similarity">
    <text evidence="2">Belongs to the glycosyltransferase 29 family.</text>
</comment>
<keyword evidence="9 12" id="KW-0472">Membrane</keyword>
<keyword evidence="10" id="KW-1015">Disulfide bond</keyword>
<keyword evidence="3" id="KW-0328">Glycosyltransferase</keyword>
<dbReference type="Pfam" id="PF00777">
    <property type="entry name" value="Glyco_transf_29"/>
    <property type="match status" value="1"/>
</dbReference>
<comment type="subcellular location">
    <subcellularLocation>
        <location evidence="1">Golgi apparatus membrane</location>
        <topology evidence="1">Single-pass type II membrane protein</topology>
    </subcellularLocation>
</comment>
<keyword evidence="5 12" id="KW-0812">Transmembrane</keyword>
<dbReference type="InterPro" id="IPR038578">
    <property type="entry name" value="GT29-like_sf"/>
</dbReference>
<name>A0A8B9HSR0_ASTMX</name>
<dbReference type="Proteomes" id="UP000694621">
    <property type="component" value="Unplaced"/>
</dbReference>
<dbReference type="InterPro" id="IPR051757">
    <property type="entry name" value="Beta-gal_alpha2-3_sialyltrans"/>
</dbReference>
<keyword evidence="8" id="KW-0333">Golgi apparatus</keyword>
<dbReference type="FunFam" id="3.90.1480.20:FF:000015">
    <property type="entry name" value="Lactosylceramide alpha-2,3-sialyltransferase"/>
    <property type="match status" value="1"/>
</dbReference>
<feature type="transmembrane region" description="Helical" evidence="12">
    <location>
        <begin position="12"/>
        <end position="32"/>
    </location>
</feature>
<dbReference type="GO" id="GO:0097503">
    <property type="term" value="P:sialylation"/>
    <property type="evidence" value="ECO:0007669"/>
    <property type="project" value="TreeGrafter"/>
</dbReference>
<evidence type="ECO:0000256" key="5">
    <source>
        <dbReference type="ARBA" id="ARBA00022692"/>
    </source>
</evidence>
<dbReference type="AlphaFoldDB" id="A0A8B9HSR0"/>
<keyword evidence="11" id="KW-0325">Glycoprotein</keyword>
<dbReference type="GO" id="GO:1901137">
    <property type="term" value="P:carbohydrate derivative biosynthetic process"/>
    <property type="evidence" value="ECO:0007669"/>
    <property type="project" value="UniProtKB-ARBA"/>
</dbReference>
<evidence type="ECO:0000256" key="9">
    <source>
        <dbReference type="ARBA" id="ARBA00023136"/>
    </source>
</evidence>
<evidence type="ECO:0000256" key="12">
    <source>
        <dbReference type="SAM" id="Phobius"/>
    </source>
</evidence>
<keyword evidence="6" id="KW-0735">Signal-anchor</keyword>
<evidence type="ECO:0000313" key="13">
    <source>
        <dbReference type="Ensembl" id="ENSAMXP00005017656.1"/>
    </source>
</evidence>
<evidence type="ECO:0000256" key="1">
    <source>
        <dbReference type="ARBA" id="ARBA00004323"/>
    </source>
</evidence>
<evidence type="ECO:0000256" key="11">
    <source>
        <dbReference type="ARBA" id="ARBA00023180"/>
    </source>
</evidence>
<evidence type="ECO:0000313" key="14">
    <source>
        <dbReference type="Proteomes" id="UP000694621"/>
    </source>
</evidence>
<evidence type="ECO:0000256" key="7">
    <source>
        <dbReference type="ARBA" id="ARBA00022989"/>
    </source>
</evidence>
<evidence type="ECO:0000256" key="10">
    <source>
        <dbReference type="ARBA" id="ARBA00023157"/>
    </source>
</evidence>
<evidence type="ECO:0000256" key="3">
    <source>
        <dbReference type="ARBA" id="ARBA00022676"/>
    </source>
</evidence>
<dbReference type="GO" id="GO:0032580">
    <property type="term" value="C:Golgi cisterna membrane"/>
    <property type="evidence" value="ECO:0007669"/>
    <property type="project" value="UniProtKB-SubCell"/>
</dbReference>
<dbReference type="PROSITE" id="PS51257">
    <property type="entry name" value="PROKAR_LIPOPROTEIN"/>
    <property type="match status" value="1"/>
</dbReference>